<evidence type="ECO:0000256" key="4">
    <source>
        <dbReference type="ARBA" id="ARBA00022793"/>
    </source>
</evidence>
<dbReference type="AlphaFoldDB" id="A0A0M4PPD7"/>
<dbReference type="PANTHER" id="PTHR10067:SF6">
    <property type="entry name" value="PHOSPHATIDYLSERINE DECARBOXYLASE PROENZYME, MITOCHONDRIAL"/>
    <property type="match status" value="1"/>
</dbReference>
<dbReference type="InterPro" id="IPR003817">
    <property type="entry name" value="PS_Dcarbxylase"/>
</dbReference>
<dbReference type="RefSeq" id="WP_417903486.1">
    <property type="nucleotide sequence ID" value="NZ_CP010552.1"/>
</dbReference>
<comment type="catalytic activity">
    <reaction evidence="12">
        <text>a 1,2-diacyl-sn-glycero-3-phospho-L-serine + H(+) = a 1,2-diacyl-sn-glycero-3-phosphoethanolamine + CO2</text>
        <dbReference type="Rhea" id="RHEA:20828"/>
        <dbReference type="ChEBI" id="CHEBI:15378"/>
        <dbReference type="ChEBI" id="CHEBI:16526"/>
        <dbReference type="ChEBI" id="CHEBI:57262"/>
        <dbReference type="ChEBI" id="CHEBI:64612"/>
        <dbReference type="EC" id="4.1.1.65"/>
    </reaction>
</comment>
<evidence type="ECO:0000256" key="10">
    <source>
        <dbReference type="ARBA" id="ARBA00023264"/>
    </source>
</evidence>
<sequence length="270" mass="30989">MTWWQYLIPQHALSKLMFRFARLENVWLKNKFTHWFVKAYQVNLSEALRENVEDYQHFNDFFTRALKPQAREIGSSDIICPVDGAVSQAGEISHATIFQAKNRYYTVSSLLGGDYRAGQFESGLFATIYLSPKDYHRIHMPYDAKLVSMDYIPGDLFSVNKATAEGVDNLFARNERVVCYFQTEFGLCAFILVGAIFVGSMQTVWADQINPPYQKQLQHFDYTNQNIELKKGEEMGRFNMGSTIVMLMPNQDNKLNLSAGQVVRMGQSLV</sequence>
<comment type="subunit">
    <text evidence="12">Heterodimer of a large membrane-associated beta subunit and a small pyruvoyl-containing alpha subunit.</text>
</comment>
<keyword evidence="7 12" id="KW-0865">Zymogen</keyword>
<evidence type="ECO:0000256" key="6">
    <source>
        <dbReference type="ARBA" id="ARBA00023136"/>
    </source>
</evidence>
<keyword evidence="2 12" id="KW-1003">Cell membrane</keyword>
<dbReference type="InterPro" id="IPR033178">
    <property type="entry name" value="PSD_type1_pro"/>
</dbReference>
<dbReference type="NCBIfam" id="TIGR00163">
    <property type="entry name" value="PS_decarb"/>
    <property type="match status" value="1"/>
</dbReference>
<feature type="active site" description="Schiff-base intermediate with substrate; via pyruvic acid; for decarboxylase activity" evidence="12">
    <location>
        <position position="242"/>
    </location>
</feature>
<evidence type="ECO:0000256" key="2">
    <source>
        <dbReference type="ARBA" id="ARBA00022475"/>
    </source>
</evidence>
<comment type="similarity">
    <text evidence="12">Belongs to the phosphatidylserine decarboxylase family. PSD-B subfamily. Prokaryotic type I sub-subfamily.</text>
</comment>
<feature type="modified residue" description="Pyruvic acid (Ser); by autocatalysis" evidence="12">
    <location>
        <position position="242"/>
    </location>
</feature>
<accession>A0A0M4PPD7</accession>
<dbReference type="STRING" id="1705394.SP60_01235"/>
<feature type="chain" id="PRO_5023417493" description="Phosphatidylserine decarboxylase alpha chain" evidence="12">
    <location>
        <begin position="242"/>
        <end position="270"/>
    </location>
</feature>
<keyword evidence="10 12" id="KW-1208">Phospholipid metabolism</keyword>
<comment type="pathway">
    <text evidence="12">Phospholipid metabolism; phosphatidylethanolamine biosynthesis; phosphatidylethanolamine from CDP-diacylglycerol: step 2/2.</text>
</comment>
<comment type="subcellular location">
    <subcellularLocation>
        <location evidence="12">Cell membrane</location>
        <topology evidence="12">Peripheral membrane protein</topology>
    </subcellularLocation>
</comment>
<evidence type="ECO:0000256" key="9">
    <source>
        <dbReference type="ARBA" id="ARBA00023239"/>
    </source>
</evidence>
<dbReference type="GO" id="GO:0005886">
    <property type="term" value="C:plasma membrane"/>
    <property type="evidence" value="ECO:0007669"/>
    <property type="project" value="UniProtKB-SubCell"/>
</dbReference>
<organism evidence="13 14">
    <name type="scientific">Candidatus Thioglobus autotrophicus</name>
    <dbReference type="NCBI Taxonomy" id="1705394"/>
    <lineage>
        <taxon>Bacteria</taxon>
        <taxon>Pseudomonadati</taxon>
        <taxon>Pseudomonadota</taxon>
        <taxon>Gammaproteobacteria</taxon>
        <taxon>Candidatus Pseudothioglobaceae</taxon>
        <taxon>Candidatus Thioglobus</taxon>
    </lineage>
</organism>
<keyword evidence="8 12" id="KW-0594">Phospholipid biosynthesis</keyword>
<feature type="site" description="Cleavage (non-hydrolytic); by autocatalysis" evidence="12">
    <location>
        <begin position="241"/>
        <end position="242"/>
    </location>
</feature>
<dbReference type="PATRIC" id="fig|1705394.5.peg.245"/>
<evidence type="ECO:0000256" key="12">
    <source>
        <dbReference type="HAMAP-Rule" id="MF_00662"/>
    </source>
</evidence>
<dbReference type="UniPathway" id="UPA00558">
    <property type="reaction ID" value="UER00616"/>
</dbReference>
<keyword evidence="4 12" id="KW-0210">Decarboxylase</keyword>
<dbReference type="HAMAP" id="MF_00662">
    <property type="entry name" value="PS_decarb_PSD_B_type1"/>
    <property type="match status" value="1"/>
</dbReference>
<evidence type="ECO:0000256" key="8">
    <source>
        <dbReference type="ARBA" id="ARBA00023209"/>
    </source>
</evidence>
<evidence type="ECO:0000313" key="13">
    <source>
        <dbReference type="EMBL" id="ALE53179.1"/>
    </source>
</evidence>
<keyword evidence="3 12" id="KW-0444">Lipid biosynthesis</keyword>
<comment type="cofactor">
    <cofactor evidence="12">
        <name>pyruvate</name>
        <dbReference type="ChEBI" id="CHEBI:15361"/>
    </cofactor>
    <text evidence="12">Binds 1 pyruvoyl group covalently per subunit.</text>
</comment>
<keyword evidence="5 12" id="KW-0443">Lipid metabolism</keyword>
<dbReference type="InterPro" id="IPR033177">
    <property type="entry name" value="PSD-B"/>
</dbReference>
<evidence type="ECO:0000256" key="5">
    <source>
        <dbReference type="ARBA" id="ARBA00023098"/>
    </source>
</evidence>
<keyword evidence="11 12" id="KW-0670">Pyruvate</keyword>
<dbReference type="EMBL" id="CP010552">
    <property type="protein sequence ID" value="ALE53179.1"/>
    <property type="molecule type" value="Genomic_DNA"/>
</dbReference>
<feature type="active site" description="Charge relay system; for autoendoproteolytic cleavage activity" evidence="12">
    <location>
        <position position="139"/>
    </location>
</feature>
<protein>
    <recommendedName>
        <fullName evidence="12">Phosphatidylserine decarboxylase proenzyme</fullName>
        <ecNumber evidence="12">4.1.1.65</ecNumber>
    </recommendedName>
    <component>
        <recommendedName>
            <fullName evidence="12">Phosphatidylserine decarboxylase alpha chain</fullName>
        </recommendedName>
    </component>
    <component>
        <recommendedName>
            <fullName evidence="12">Phosphatidylserine decarboxylase beta chain</fullName>
        </recommendedName>
    </component>
</protein>
<gene>
    <name evidence="12" type="primary">psd</name>
    <name evidence="13" type="ORF">SP60_01235</name>
</gene>
<dbReference type="EC" id="4.1.1.65" evidence="12"/>
<name>A0A0M4PPD7_9GAMM</name>
<evidence type="ECO:0000256" key="7">
    <source>
        <dbReference type="ARBA" id="ARBA00023145"/>
    </source>
</evidence>
<dbReference type="Proteomes" id="UP000058020">
    <property type="component" value="Chromosome"/>
</dbReference>
<evidence type="ECO:0000256" key="3">
    <source>
        <dbReference type="ARBA" id="ARBA00022516"/>
    </source>
</evidence>
<proteinExistence type="inferred from homology"/>
<evidence type="ECO:0000313" key="14">
    <source>
        <dbReference type="Proteomes" id="UP000058020"/>
    </source>
</evidence>
<evidence type="ECO:0000256" key="1">
    <source>
        <dbReference type="ARBA" id="ARBA00005189"/>
    </source>
</evidence>
<dbReference type="PANTHER" id="PTHR10067">
    <property type="entry name" value="PHOSPHATIDYLSERINE DECARBOXYLASE"/>
    <property type="match status" value="1"/>
</dbReference>
<comment type="function">
    <text evidence="12">Catalyzes the formation of phosphatidylethanolamine (PtdEtn) from phosphatidylserine (PtdSer).</text>
</comment>
<comment type="PTM">
    <text evidence="12">Is synthesized initially as an inactive proenzyme. Formation of the active enzyme involves a self-maturation process in which the active site pyruvoyl group is generated from an internal serine residue via an autocatalytic post-translational modification. Two non-identical subunits are generated from the proenzyme in this reaction, and the pyruvate is formed at the N-terminus of the alpha chain, which is derived from the carboxyl end of the proenzyme. The autoendoproteolytic cleavage occurs by a canonical serine protease mechanism, in which the side chain hydroxyl group of the serine supplies its oxygen atom to form the C-terminus of the beta chain, while the remainder of the serine residue undergoes an oxidative deamination to produce ammonia and the pyruvoyl prosthetic group on the alpha chain. During this reaction, the Ser that is part of the protease active site of the proenzyme becomes the pyruvoyl prosthetic group, which constitutes an essential element of the active site of the mature decarboxylase.</text>
</comment>
<comment type="pathway">
    <text evidence="1">Lipid metabolism.</text>
</comment>
<keyword evidence="6 12" id="KW-0472">Membrane</keyword>
<dbReference type="Pfam" id="PF02666">
    <property type="entry name" value="PS_Dcarbxylase"/>
    <property type="match status" value="1"/>
</dbReference>
<keyword evidence="9 12" id="KW-0456">Lyase</keyword>
<keyword evidence="14" id="KW-1185">Reference proteome</keyword>
<feature type="active site" description="Charge relay system; for autoendoproteolytic cleavage activity" evidence="12">
    <location>
        <position position="242"/>
    </location>
</feature>
<dbReference type="KEGG" id="tho:SP60_01235"/>
<reference evidence="13 14" key="1">
    <citation type="journal article" date="2015" name="Genome Announc.">
        <title>Genome Sequence of 'Candidatus Thioglobus autotrophica' Strain EF1, a Chemoautotroph from the SUP05 Clade of Marine Gammaproteobacteria.</title>
        <authorList>
            <person name="Shah V."/>
            <person name="Morris R.M."/>
        </authorList>
    </citation>
    <scope>NUCLEOTIDE SEQUENCE [LARGE SCALE GENOMIC DNA]</scope>
    <source>
        <strain evidence="13 14">EF1</strain>
    </source>
</reference>
<dbReference type="GO" id="GO:0004609">
    <property type="term" value="F:phosphatidylserine decarboxylase activity"/>
    <property type="evidence" value="ECO:0007669"/>
    <property type="project" value="UniProtKB-UniRule"/>
</dbReference>
<feature type="active site" description="Charge relay system; for autoendoproteolytic cleavage activity" evidence="12">
    <location>
        <position position="83"/>
    </location>
</feature>
<dbReference type="GO" id="GO:0006646">
    <property type="term" value="P:phosphatidylethanolamine biosynthetic process"/>
    <property type="evidence" value="ECO:0007669"/>
    <property type="project" value="UniProtKB-UniRule"/>
</dbReference>
<feature type="chain" id="PRO_5023417494" description="Phosphatidylserine decarboxylase beta chain" evidence="12">
    <location>
        <begin position="1"/>
        <end position="241"/>
    </location>
</feature>
<evidence type="ECO:0000256" key="11">
    <source>
        <dbReference type="ARBA" id="ARBA00023317"/>
    </source>
</evidence>